<dbReference type="KEGG" id="kak:Kalk_18175"/>
<evidence type="ECO:0000313" key="2">
    <source>
        <dbReference type="EMBL" id="AUM14232.1"/>
    </source>
</evidence>
<evidence type="ECO:0000256" key="1">
    <source>
        <dbReference type="SAM" id="Phobius"/>
    </source>
</evidence>
<gene>
    <name evidence="2" type="ORF">Kalk_18175</name>
</gene>
<sequence length="406" mass="46721">MSALSPESLISYVPVLLPLLMATAGWCVGRLARLLALWPRYFVGIKPVMGWQGYFYANSLLYTNHWSKELLEKLSGLQQIFEHIGPEKIITHQLSNLRPQIDGIIDDVMNENNAVMWENLPVLVKNRFYVRAHRLLPRIIDDIIEELGDGLTRILSYERLLKQAEKQQPGTLKRIYDILSRRTFDSIARFCAVMGFTVGCFQVVIAILVQASSIYYWAVSGAMSVFFFFWICQRWIRYPYKPITLGRWKIRSPYAKVRQAQDEELAKLLAHSVLSVQNIFGALLNGSRSRHTRTIIRKRVSILVEDINVRTFVQLTVGPIGYLELKRTLTDKLTDAIIEPLEEELFNQERAAVVEIHLKQRLARMSDRLFYAQLKRILEPLSIIGGIGGFWLGALAGILQWLLLYL</sequence>
<name>A0A2K9LPJ6_9GAMM</name>
<dbReference type="EMBL" id="CP022684">
    <property type="protein sequence ID" value="AUM14232.1"/>
    <property type="molecule type" value="Genomic_DNA"/>
</dbReference>
<dbReference type="RefSeq" id="WP_101895606.1">
    <property type="nucleotide sequence ID" value="NZ_CP022684.1"/>
</dbReference>
<keyword evidence="3" id="KW-1185">Reference proteome</keyword>
<organism evidence="2 3">
    <name type="scientific">Ketobacter alkanivorans</name>
    <dbReference type="NCBI Taxonomy" id="1917421"/>
    <lineage>
        <taxon>Bacteria</taxon>
        <taxon>Pseudomonadati</taxon>
        <taxon>Pseudomonadota</taxon>
        <taxon>Gammaproteobacteria</taxon>
        <taxon>Pseudomonadales</taxon>
        <taxon>Ketobacteraceae</taxon>
        <taxon>Ketobacter</taxon>
    </lineage>
</organism>
<dbReference type="OrthoDB" id="9819680at2"/>
<proteinExistence type="predicted"/>
<feature type="transmembrane region" description="Helical" evidence="1">
    <location>
        <begin position="187"/>
        <end position="208"/>
    </location>
</feature>
<feature type="transmembrane region" description="Helical" evidence="1">
    <location>
        <begin position="12"/>
        <end position="32"/>
    </location>
</feature>
<dbReference type="Proteomes" id="UP000235116">
    <property type="component" value="Chromosome"/>
</dbReference>
<keyword evidence="1" id="KW-0812">Transmembrane</keyword>
<reference evidence="3" key="1">
    <citation type="submission" date="2017-08" db="EMBL/GenBank/DDBJ databases">
        <title>Direct submision.</title>
        <authorList>
            <person name="Kim S.-J."/>
            <person name="Rhee S.-K."/>
        </authorList>
    </citation>
    <scope>NUCLEOTIDE SEQUENCE [LARGE SCALE GENOMIC DNA]</scope>
    <source>
        <strain evidence="3">GI5</strain>
    </source>
</reference>
<evidence type="ECO:0008006" key="4">
    <source>
        <dbReference type="Google" id="ProtNLM"/>
    </source>
</evidence>
<keyword evidence="1" id="KW-0472">Membrane</keyword>
<evidence type="ECO:0000313" key="3">
    <source>
        <dbReference type="Proteomes" id="UP000235116"/>
    </source>
</evidence>
<dbReference type="AlphaFoldDB" id="A0A2K9LPJ6"/>
<protein>
    <recommendedName>
        <fullName evidence="4">DUF445 domain-containing protein</fullName>
    </recommendedName>
</protein>
<feature type="transmembrane region" description="Helical" evidence="1">
    <location>
        <begin position="381"/>
        <end position="403"/>
    </location>
</feature>
<accession>A0A2K9LPJ6</accession>
<keyword evidence="1" id="KW-1133">Transmembrane helix</keyword>
<feature type="transmembrane region" description="Helical" evidence="1">
    <location>
        <begin position="214"/>
        <end position="232"/>
    </location>
</feature>